<evidence type="ECO:0000313" key="1">
    <source>
        <dbReference type="EMBL" id="JAD23780.1"/>
    </source>
</evidence>
<sequence length="49" mass="5183">MDYCRSSQPSGHGGCWCWRYAVMRREGGSSNADEGSVASTLCCCGIGSC</sequence>
<protein>
    <submittedName>
        <fullName evidence="1">Uncharacterized protein</fullName>
    </submittedName>
</protein>
<reference evidence="1" key="1">
    <citation type="submission" date="2014-09" db="EMBL/GenBank/DDBJ databases">
        <authorList>
            <person name="Magalhaes I.L.F."/>
            <person name="Oliveira U."/>
            <person name="Santos F.R."/>
            <person name="Vidigal T.H.D.A."/>
            <person name="Brescovit A.D."/>
            <person name="Santos A.J."/>
        </authorList>
    </citation>
    <scope>NUCLEOTIDE SEQUENCE</scope>
    <source>
        <tissue evidence="1">Shoot tissue taken approximately 20 cm above the soil surface</tissue>
    </source>
</reference>
<name>A0A0A8YEZ9_ARUDO</name>
<accession>A0A0A8YEZ9</accession>
<dbReference type="EMBL" id="GBRH01274115">
    <property type="protein sequence ID" value="JAD23780.1"/>
    <property type="molecule type" value="Transcribed_RNA"/>
</dbReference>
<proteinExistence type="predicted"/>
<dbReference type="AlphaFoldDB" id="A0A0A8YEZ9"/>
<organism evidence="1">
    <name type="scientific">Arundo donax</name>
    <name type="common">Giant reed</name>
    <name type="synonym">Donax arundinaceus</name>
    <dbReference type="NCBI Taxonomy" id="35708"/>
    <lineage>
        <taxon>Eukaryota</taxon>
        <taxon>Viridiplantae</taxon>
        <taxon>Streptophyta</taxon>
        <taxon>Embryophyta</taxon>
        <taxon>Tracheophyta</taxon>
        <taxon>Spermatophyta</taxon>
        <taxon>Magnoliopsida</taxon>
        <taxon>Liliopsida</taxon>
        <taxon>Poales</taxon>
        <taxon>Poaceae</taxon>
        <taxon>PACMAD clade</taxon>
        <taxon>Arundinoideae</taxon>
        <taxon>Arundineae</taxon>
        <taxon>Arundo</taxon>
    </lineage>
</organism>
<reference evidence="1" key="2">
    <citation type="journal article" date="2015" name="Data Brief">
        <title>Shoot transcriptome of the giant reed, Arundo donax.</title>
        <authorList>
            <person name="Barrero R.A."/>
            <person name="Guerrero F.D."/>
            <person name="Moolhuijzen P."/>
            <person name="Goolsby J.A."/>
            <person name="Tidwell J."/>
            <person name="Bellgard S.E."/>
            <person name="Bellgard M.I."/>
        </authorList>
    </citation>
    <scope>NUCLEOTIDE SEQUENCE</scope>
    <source>
        <tissue evidence="1">Shoot tissue taken approximately 20 cm above the soil surface</tissue>
    </source>
</reference>